<keyword evidence="1" id="KW-0472">Membrane</keyword>
<sequence length="68" mass="7690">MQKIINLITIGAIIYVLVTGKFIDFLQTTNNNSNDVVDSSSAATEINSKEPEFNELEGNFFENLFLRF</sequence>
<evidence type="ECO:0000256" key="1">
    <source>
        <dbReference type="SAM" id="Phobius"/>
    </source>
</evidence>
<dbReference type="PATRIC" id="fig|1359184.3.peg.449"/>
<evidence type="ECO:0000313" key="3">
    <source>
        <dbReference type="Proteomes" id="UP000033769"/>
    </source>
</evidence>
<organism evidence="2 3">
    <name type="scientific">Orientia tsutsugamushi str. Gilliam</name>
    <dbReference type="NCBI Taxonomy" id="1359184"/>
    <lineage>
        <taxon>Bacteria</taxon>
        <taxon>Pseudomonadati</taxon>
        <taxon>Pseudomonadota</taxon>
        <taxon>Alphaproteobacteria</taxon>
        <taxon>Rickettsiales</taxon>
        <taxon>Rickettsiaceae</taxon>
        <taxon>Rickettsieae</taxon>
        <taxon>Orientia</taxon>
    </lineage>
</organism>
<gene>
    <name evidence="2" type="ORF">OTSGILL_1175</name>
</gene>
<keyword evidence="1" id="KW-0812">Transmembrane</keyword>
<dbReference type="AlphaFoldDB" id="A0A0F3MEA7"/>
<name>A0A0F3MEA7_ORITS</name>
<protein>
    <submittedName>
        <fullName evidence="2">Uncharacterized protein</fullName>
    </submittedName>
</protein>
<accession>A0A0F3MEA7</accession>
<feature type="transmembrane region" description="Helical" evidence="1">
    <location>
        <begin position="7"/>
        <end position="26"/>
    </location>
</feature>
<dbReference type="EMBL" id="LANO01000015">
    <property type="protein sequence ID" value="KJV52904.1"/>
    <property type="molecule type" value="Genomic_DNA"/>
</dbReference>
<evidence type="ECO:0000313" key="2">
    <source>
        <dbReference type="EMBL" id="KJV52904.1"/>
    </source>
</evidence>
<dbReference type="Proteomes" id="UP000033769">
    <property type="component" value="Unassembled WGS sequence"/>
</dbReference>
<proteinExistence type="predicted"/>
<comment type="caution">
    <text evidence="2">The sequence shown here is derived from an EMBL/GenBank/DDBJ whole genome shotgun (WGS) entry which is preliminary data.</text>
</comment>
<keyword evidence="1" id="KW-1133">Transmembrane helix</keyword>
<reference evidence="2 3" key="1">
    <citation type="submission" date="2015-02" db="EMBL/GenBank/DDBJ databases">
        <title>Genome Sequencing of Rickettsiales.</title>
        <authorList>
            <person name="Daugherty S.C."/>
            <person name="Su Q."/>
            <person name="Abolude K."/>
            <person name="Beier-Sexton M."/>
            <person name="Carlyon J.A."/>
            <person name="Carter R."/>
            <person name="Day N.P."/>
            <person name="Dumler S.J."/>
            <person name="Dyachenko V."/>
            <person name="Godinez A."/>
            <person name="Kurtti T.J."/>
            <person name="Lichay M."/>
            <person name="Mullins K.E."/>
            <person name="Ott S."/>
            <person name="Pappas-Brown V."/>
            <person name="Paris D.H."/>
            <person name="Patel P."/>
            <person name="Richards A.L."/>
            <person name="Sadzewicz L."/>
            <person name="Sears K."/>
            <person name="Seidman D."/>
            <person name="Sengamalay N."/>
            <person name="Stenos J."/>
            <person name="Tallon L.J."/>
            <person name="Vincent G."/>
            <person name="Fraser C.M."/>
            <person name="Munderloh U."/>
            <person name="Dunning-Hotopp J.C."/>
        </authorList>
    </citation>
    <scope>NUCLEOTIDE SEQUENCE [LARGE SCALE GENOMIC DNA]</scope>
    <source>
        <strain evidence="2 3">Gilliam</strain>
    </source>
</reference>